<accession>A0A7G5IEW7</accession>
<dbReference type="KEGG" id="sand:H3309_10990"/>
<evidence type="ECO:0000313" key="2">
    <source>
        <dbReference type="Proteomes" id="UP000515292"/>
    </source>
</evidence>
<keyword evidence="1" id="KW-0238">DNA-binding</keyword>
<dbReference type="Gene3D" id="2.10.260.10">
    <property type="match status" value="1"/>
</dbReference>
<evidence type="ECO:0000313" key="1">
    <source>
        <dbReference type="EMBL" id="QMW21909.1"/>
    </source>
</evidence>
<name>A0A7G5IEW7_9SPHN</name>
<organism evidence="1 2">
    <name type="scientific">Sandaracinobacteroides saxicola</name>
    <dbReference type="NCBI Taxonomy" id="2759707"/>
    <lineage>
        <taxon>Bacteria</taxon>
        <taxon>Pseudomonadati</taxon>
        <taxon>Pseudomonadota</taxon>
        <taxon>Alphaproteobacteria</taxon>
        <taxon>Sphingomonadales</taxon>
        <taxon>Sphingosinicellaceae</taxon>
        <taxon>Sandaracinobacteroides</taxon>
    </lineage>
</organism>
<proteinExistence type="predicted"/>
<protein>
    <submittedName>
        <fullName evidence="1">AbrB/MazE/SpoVT family DNA-binding domain-containing protein</fullName>
    </submittedName>
</protein>
<keyword evidence="2" id="KW-1185">Reference proteome</keyword>
<gene>
    <name evidence="1" type="ORF">H3309_10990</name>
</gene>
<dbReference type="GO" id="GO:0003677">
    <property type="term" value="F:DNA binding"/>
    <property type="evidence" value="ECO:0007669"/>
    <property type="project" value="UniProtKB-KW"/>
</dbReference>
<dbReference type="SUPFAM" id="SSF89447">
    <property type="entry name" value="AbrB/MazE/MraZ-like"/>
    <property type="match status" value="1"/>
</dbReference>
<sequence length="85" mass="8838">MPMSSALRRTGNSVSLIVPRPLLAELGAGSGTRLDLSIVDGALVARPIAQPHRSGWSAAAAEVATDGSSDEWLDVPLEGDEALTW</sequence>
<reference evidence="1 2" key="1">
    <citation type="submission" date="2020-07" db="EMBL/GenBank/DDBJ databases">
        <title>Complete genome sequence for Sandaracinobacter sp. M6.</title>
        <authorList>
            <person name="Tang Y."/>
            <person name="Liu Q."/>
            <person name="Guo Z."/>
            <person name="Lei P."/>
            <person name="Huang B."/>
        </authorList>
    </citation>
    <scope>NUCLEOTIDE SEQUENCE [LARGE SCALE GENOMIC DNA]</scope>
    <source>
        <strain evidence="1 2">M6</strain>
    </source>
</reference>
<dbReference type="EMBL" id="CP059851">
    <property type="protein sequence ID" value="QMW21909.1"/>
    <property type="molecule type" value="Genomic_DNA"/>
</dbReference>
<dbReference type="Proteomes" id="UP000515292">
    <property type="component" value="Chromosome"/>
</dbReference>
<dbReference type="RefSeq" id="WP_182294755.1">
    <property type="nucleotide sequence ID" value="NZ_CP059851.1"/>
</dbReference>
<dbReference type="InterPro" id="IPR037914">
    <property type="entry name" value="SpoVT-AbrB_sf"/>
</dbReference>
<dbReference type="AlphaFoldDB" id="A0A7G5IEW7"/>